<dbReference type="Proteomes" id="UP000473648">
    <property type="component" value="Unassembled WGS sequence"/>
</dbReference>
<name>A0A6L5GSL1_9FIRM</name>
<keyword evidence="2" id="KW-0687">Ribonucleoprotein</keyword>
<dbReference type="GO" id="GO:1990904">
    <property type="term" value="C:ribonucleoprotein complex"/>
    <property type="evidence" value="ECO:0007669"/>
    <property type="project" value="UniProtKB-KW"/>
</dbReference>
<dbReference type="AlphaFoldDB" id="A0A6L5GSL1"/>
<keyword evidence="1" id="KW-0689">Ribosomal protein</keyword>
<evidence type="ECO:0000256" key="2">
    <source>
        <dbReference type="ARBA" id="ARBA00023274"/>
    </source>
</evidence>
<accession>A0A6L5GSL1</accession>
<dbReference type="InterPro" id="IPR008991">
    <property type="entry name" value="Translation_prot_SH3-like_sf"/>
</dbReference>
<evidence type="ECO:0000313" key="3">
    <source>
        <dbReference type="EMBL" id="MQM73227.1"/>
    </source>
</evidence>
<dbReference type="InterPro" id="IPR014722">
    <property type="entry name" value="Rib_uL2_dom2"/>
</dbReference>
<gene>
    <name evidence="3" type="ORF">FRC53_07450</name>
</gene>
<dbReference type="GO" id="GO:0005840">
    <property type="term" value="C:ribosome"/>
    <property type="evidence" value="ECO:0007669"/>
    <property type="project" value="UniProtKB-KW"/>
</dbReference>
<protein>
    <submittedName>
        <fullName evidence="3">RNA-binding protein</fullName>
    </submittedName>
</protein>
<comment type="caution">
    <text evidence="3">The sequence shown here is derived from an EMBL/GenBank/DDBJ whole genome shotgun (WGS) entry which is preliminary data.</text>
</comment>
<evidence type="ECO:0000256" key="1">
    <source>
        <dbReference type="ARBA" id="ARBA00022980"/>
    </source>
</evidence>
<sequence>MSKEIEIGQIVRSKAGRDKGRYMIVVGILDGDHVALCDGDLRKIASPKKKKIKHLAKTNKVLYHIKDRLLSGQKVQNSEIRKALSAYPQDGQQNLNATQK</sequence>
<evidence type="ECO:0000313" key="4">
    <source>
        <dbReference type="Proteomes" id="UP000473648"/>
    </source>
</evidence>
<dbReference type="EMBL" id="VOGB01000005">
    <property type="protein sequence ID" value="MQM73227.1"/>
    <property type="molecule type" value="Genomic_DNA"/>
</dbReference>
<proteinExistence type="predicted"/>
<keyword evidence="4" id="KW-1185">Reference proteome</keyword>
<dbReference type="SUPFAM" id="SSF50104">
    <property type="entry name" value="Translation proteins SH3-like domain"/>
    <property type="match status" value="1"/>
</dbReference>
<dbReference type="Gene3D" id="2.30.30.30">
    <property type="match status" value="1"/>
</dbReference>
<dbReference type="InterPro" id="IPR041985">
    <property type="entry name" value="Ribosomal_eL14_KOW"/>
</dbReference>
<organism evidence="3 4">
    <name type="scientific">Candidatus Pseudoramibacter fermentans</name>
    <dbReference type="NCBI Taxonomy" id="2594427"/>
    <lineage>
        <taxon>Bacteria</taxon>
        <taxon>Bacillati</taxon>
        <taxon>Bacillota</taxon>
        <taxon>Clostridia</taxon>
        <taxon>Eubacteriales</taxon>
        <taxon>Eubacteriaceae</taxon>
        <taxon>Pseudoramibacter</taxon>
    </lineage>
</organism>
<dbReference type="CDD" id="cd06088">
    <property type="entry name" value="KOW_RPL14"/>
    <property type="match status" value="1"/>
</dbReference>
<reference evidence="3" key="1">
    <citation type="journal article" date="2020" name="Appl. Environ. Microbiol.">
        <title>Medium-Chain Fatty Acid Synthesis by 'Candidatus Weimeria bifida' gen. nov., sp. nov., and 'Candidatus Pseudoramibacter fermentans' sp. nov.</title>
        <authorList>
            <person name="Scarborough M.J."/>
            <person name="Myers K.S."/>
            <person name="Donohue T.J."/>
            <person name="Noguera D.R."/>
        </authorList>
    </citation>
    <scope>NUCLEOTIDE SEQUENCE</scope>
    <source>
        <strain evidence="3">EUB1.1</strain>
    </source>
</reference>